<feature type="compositionally biased region" description="Low complexity" evidence="1">
    <location>
        <begin position="29"/>
        <end position="51"/>
    </location>
</feature>
<evidence type="ECO:0000256" key="1">
    <source>
        <dbReference type="SAM" id="MobiDB-lite"/>
    </source>
</evidence>
<dbReference type="EMBL" id="BAABHK010000011">
    <property type="protein sequence ID" value="GAA4633207.1"/>
    <property type="molecule type" value="Genomic_DNA"/>
</dbReference>
<feature type="domain" description="DUF305" evidence="3">
    <location>
        <begin position="56"/>
        <end position="198"/>
    </location>
</feature>
<dbReference type="Proteomes" id="UP001501442">
    <property type="component" value="Unassembled WGS sequence"/>
</dbReference>
<dbReference type="RefSeq" id="WP_345436190.1">
    <property type="nucleotide sequence ID" value="NZ_BAABHK010000011.1"/>
</dbReference>
<sequence>MKRVFSLIVVPVAAFTLAACGGGDDDSGHSMSGHSMPAHSMGASSAPSASGHNAQDVMFAQMMIPHHRQALTMAKQAAAKASSPEVKKLAGQIEQAQQPEIEKMTGWLKTWGESVSSGDMGMNHGSGMMSEQDMKKLGTLSGKPFDKAFLQMMIQHHQGAVTMAKAEQASGSSADAKALASSIVTSQSAEIETMRRLLTSM</sequence>
<name>A0ABP8UNF9_9ACTN</name>
<comment type="caution">
    <text evidence="4">The sequence shown here is derived from an EMBL/GenBank/DDBJ whole genome shotgun (WGS) entry which is preliminary data.</text>
</comment>
<feature type="signal peptide" evidence="2">
    <location>
        <begin position="1"/>
        <end position="21"/>
    </location>
</feature>
<feature type="chain" id="PRO_5046102241" evidence="2">
    <location>
        <begin position="22"/>
        <end position="201"/>
    </location>
</feature>
<reference evidence="5" key="1">
    <citation type="journal article" date="2019" name="Int. J. Syst. Evol. Microbiol.">
        <title>The Global Catalogue of Microorganisms (GCM) 10K type strain sequencing project: providing services to taxonomists for standard genome sequencing and annotation.</title>
        <authorList>
            <consortium name="The Broad Institute Genomics Platform"/>
            <consortium name="The Broad Institute Genome Sequencing Center for Infectious Disease"/>
            <person name="Wu L."/>
            <person name="Ma J."/>
        </authorList>
    </citation>
    <scope>NUCLEOTIDE SEQUENCE [LARGE SCALE GENOMIC DNA]</scope>
    <source>
        <strain evidence="5">JCM 17939</strain>
    </source>
</reference>
<dbReference type="InterPro" id="IPR005183">
    <property type="entry name" value="DUF305_CopM-like"/>
</dbReference>
<proteinExistence type="predicted"/>
<accession>A0ABP8UNF9</accession>
<evidence type="ECO:0000256" key="2">
    <source>
        <dbReference type="SAM" id="SignalP"/>
    </source>
</evidence>
<feature type="region of interest" description="Disordered" evidence="1">
    <location>
        <begin position="27"/>
        <end position="51"/>
    </location>
</feature>
<dbReference type="Gene3D" id="1.20.1260.10">
    <property type="match status" value="1"/>
</dbReference>
<dbReference type="PANTHER" id="PTHR36933:SF1">
    <property type="entry name" value="SLL0788 PROTEIN"/>
    <property type="match status" value="1"/>
</dbReference>
<dbReference type="PANTHER" id="PTHR36933">
    <property type="entry name" value="SLL0788 PROTEIN"/>
    <property type="match status" value="1"/>
</dbReference>
<keyword evidence="2" id="KW-0732">Signal</keyword>
<evidence type="ECO:0000259" key="3">
    <source>
        <dbReference type="Pfam" id="PF03713"/>
    </source>
</evidence>
<dbReference type="InterPro" id="IPR012347">
    <property type="entry name" value="Ferritin-like"/>
</dbReference>
<dbReference type="Pfam" id="PF03713">
    <property type="entry name" value="DUF305"/>
    <property type="match status" value="1"/>
</dbReference>
<dbReference type="PROSITE" id="PS51257">
    <property type="entry name" value="PROKAR_LIPOPROTEIN"/>
    <property type="match status" value="1"/>
</dbReference>
<protein>
    <submittedName>
        <fullName evidence="4">DUF305 domain-containing protein</fullName>
    </submittedName>
</protein>
<evidence type="ECO:0000313" key="5">
    <source>
        <dbReference type="Proteomes" id="UP001501442"/>
    </source>
</evidence>
<organism evidence="4 5">
    <name type="scientific">Actinoallomurus vinaceus</name>
    <dbReference type="NCBI Taxonomy" id="1080074"/>
    <lineage>
        <taxon>Bacteria</taxon>
        <taxon>Bacillati</taxon>
        <taxon>Actinomycetota</taxon>
        <taxon>Actinomycetes</taxon>
        <taxon>Streptosporangiales</taxon>
        <taxon>Thermomonosporaceae</taxon>
        <taxon>Actinoallomurus</taxon>
    </lineage>
</organism>
<evidence type="ECO:0000313" key="4">
    <source>
        <dbReference type="EMBL" id="GAA4633207.1"/>
    </source>
</evidence>
<gene>
    <name evidence="4" type="ORF">GCM10023196_069890</name>
</gene>
<keyword evidence="5" id="KW-1185">Reference proteome</keyword>